<name>A0A0E0CHX3_9ORYZ</name>
<feature type="compositionally biased region" description="Basic residues" evidence="1">
    <location>
        <begin position="21"/>
        <end position="34"/>
    </location>
</feature>
<evidence type="ECO:0000313" key="2">
    <source>
        <dbReference type="EnsemblPlants" id="OMERI02G09890.1"/>
    </source>
</evidence>
<dbReference type="AlphaFoldDB" id="A0A0E0CHX3"/>
<dbReference type="EnsemblPlants" id="OMERI02G09890.1">
    <property type="protein sequence ID" value="OMERI02G09890.1"/>
    <property type="gene ID" value="OMERI02G09890"/>
</dbReference>
<organism evidence="2">
    <name type="scientific">Oryza meridionalis</name>
    <dbReference type="NCBI Taxonomy" id="40149"/>
    <lineage>
        <taxon>Eukaryota</taxon>
        <taxon>Viridiplantae</taxon>
        <taxon>Streptophyta</taxon>
        <taxon>Embryophyta</taxon>
        <taxon>Tracheophyta</taxon>
        <taxon>Spermatophyta</taxon>
        <taxon>Magnoliopsida</taxon>
        <taxon>Liliopsida</taxon>
        <taxon>Poales</taxon>
        <taxon>Poaceae</taxon>
        <taxon>BOP clade</taxon>
        <taxon>Oryzoideae</taxon>
        <taxon>Oryzeae</taxon>
        <taxon>Oryzinae</taxon>
        <taxon>Oryza</taxon>
    </lineage>
</organism>
<evidence type="ECO:0000313" key="3">
    <source>
        <dbReference type="Proteomes" id="UP000008021"/>
    </source>
</evidence>
<sequence length="80" mass="8824">MALPAQPLPCPERPTAAAARPSRHLHPPSRRPPRRASPICTRSVGSSSEQEIPMRITEVTQIRKLIANIRWKSPAEAIAL</sequence>
<accession>A0A0E0CHX3</accession>
<dbReference type="HOGENOM" id="CLU_2593831_0_0_1"/>
<dbReference type="Proteomes" id="UP000008021">
    <property type="component" value="Chromosome 2"/>
</dbReference>
<evidence type="ECO:0000256" key="1">
    <source>
        <dbReference type="SAM" id="MobiDB-lite"/>
    </source>
</evidence>
<proteinExistence type="predicted"/>
<keyword evidence="3" id="KW-1185">Reference proteome</keyword>
<protein>
    <submittedName>
        <fullName evidence="2">Uncharacterized protein</fullName>
    </submittedName>
</protein>
<dbReference type="Gramene" id="OMERI02G09890.1">
    <property type="protein sequence ID" value="OMERI02G09890.1"/>
    <property type="gene ID" value="OMERI02G09890"/>
</dbReference>
<feature type="compositionally biased region" description="Pro residues" evidence="1">
    <location>
        <begin position="1"/>
        <end position="12"/>
    </location>
</feature>
<feature type="region of interest" description="Disordered" evidence="1">
    <location>
        <begin position="1"/>
        <end position="50"/>
    </location>
</feature>
<reference evidence="2" key="2">
    <citation type="submission" date="2018-05" db="EMBL/GenBank/DDBJ databases">
        <title>OmerRS3 (Oryza meridionalis Reference Sequence Version 3).</title>
        <authorList>
            <person name="Zhang J."/>
            <person name="Kudrna D."/>
            <person name="Lee S."/>
            <person name="Talag J."/>
            <person name="Welchert J."/>
            <person name="Wing R.A."/>
        </authorList>
    </citation>
    <scope>NUCLEOTIDE SEQUENCE [LARGE SCALE GENOMIC DNA]</scope>
    <source>
        <strain evidence="2">cv. OR44</strain>
    </source>
</reference>
<reference evidence="2" key="1">
    <citation type="submission" date="2015-04" db="UniProtKB">
        <authorList>
            <consortium name="EnsemblPlants"/>
        </authorList>
    </citation>
    <scope>IDENTIFICATION</scope>
</reference>